<dbReference type="Pfam" id="PF12706">
    <property type="entry name" value="Lactamase_B_2"/>
    <property type="match status" value="1"/>
</dbReference>
<dbReference type="KEGG" id="scd:Spica_1940"/>
<dbReference type="CDD" id="cd16279">
    <property type="entry name" value="metallo-hydrolase-like_MBL-fold"/>
    <property type="match status" value="1"/>
</dbReference>
<dbReference type="PANTHER" id="PTHR42663">
    <property type="entry name" value="HYDROLASE C777.06C-RELATED-RELATED"/>
    <property type="match status" value="1"/>
</dbReference>
<gene>
    <name evidence="2" type="ordered locus">Spica_1940</name>
</gene>
<dbReference type="eggNOG" id="COG1235">
    <property type="taxonomic scope" value="Bacteria"/>
</dbReference>
<sequence>MIIEFLGTGTSHGVPVVGCTCPVCTSSDKRDQRYRASLYIQSTTGETVVIDTGPEFRLQAIRAHIQRLDAILLTHAHADHLHGLDDIRPLSCQRPLPVYGNRPTITEMKERFSYVFRETQIGGGKPQIIPIIVSTENNEENNKSCTSDSQDLAQQDPDLNLKRGLDPIHHITLGNLIIYPIPVFHGRLSILGWLIEEQHYRIAYLTDVSSIPPASYAMLDNLDILIIGALRKRPHPTHFSFDEAFEIIRQLKPQQVFLTHLCHDYSHSAVETYIQEQGFGLDRVAPAYDGLKLSLP</sequence>
<dbReference type="AlphaFoldDB" id="F8F450"/>
<organism evidence="2 3">
    <name type="scientific">Gracilinema caldarium (strain ATCC 51460 / DSM 7334 / H1)</name>
    <name type="common">Treponema caldarium</name>
    <dbReference type="NCBI Taxonomy" id="744872"/>
    <lineage>
        <taxon>Bacteria</taxon>
        <taxon>Pseudomonadati</taxon>
        <taxon>Spirochaetota</taxon>
        <taxon>Spirochaetia</taxon>
        <taxon>Spirochaetales</taxon>
        <taxon>Breznakiellaceae</taxon>
        <taxon>Gracilinema</taxon>
    </lineage>
</organism>
<proteinExistence type="predicted"/>
<evidence type="ECO:0000259" key="1">
    <source>
        <dbReference type="SMART" id="SM00849"/>
    </source>
</evidence>
<dbReference type="PANTHER" id="PTHR42663:SF6">
    <property type="entry name" value="HYDROLASE C777.06C-RELATED"/>
    <property type="match status" value="1"/>
</dbReference>
<dbReference type="SMART" id="SM00849">
    <property type="entry name" value="Lactamase_B"/>
    <property type="match status" value="1"/>
</dbReference>
<name>F8F450_GRAC1</name>
<evidence type="ECO:0000313" key="3">
    <source>
        <dbReference type="Proteomes" id="UP000000503"/>
    </source>
</evidence>
<dbReference type="Gene3D" id="3.60.15.10">
    <property type="entry name" value="Ribonuclease Z/Hydroxyacylglutathione hydrolase-like"/>
    <property type="match status" value="1"/>
</dbReference>
<dbReference type="RefSeq" id="WP_013969359.1">
    <property type="nucleotide sequence ID" value="NC_015732.1"/>
</dbReference>
<dbReference type="Proteomes" id="UP000000503">
    <property type="component" value="Chromosome"/>
</dbReference>
<feature type="domain" description="Metallo-beta-lactamase" evidence="1">
    <location>
        <begin position="34"/>
        <end position="260"/>
    </location>
</feature>
<dbReference type="STRING" id="744872.Spica_1940"/>
<dbReference type="OrthoDB" id="9800940at2"/>
<reference evidence="3" key="1">
    <citation type="journal article" date="2013" name="Stand. Genomic Sci.">
        <title>Genome sequence of the thermophilic fresh-water bacterium Spirochaeta caldaria type strain (H1(T)), reclassification of Spirochaeta caldaria, Spirochaeta stenostrepta, and Spirochaeta zuelzerae in the genus Treponema as Treponema caldaria comb. nov., Treponema stenostrepta comb. nov., and Treponema zuelzerae comb. nov., and emendation of the genus Treponema.</title>
        <authorList>
            <person name="Abt B."/>
            <person name="Goker M."/>
            <person name="Scheuner C."/>
            <person name="Han C."/>
            <person name="Lu M."/>
            <person name="Misra M."/>
            <person name="Lapidus A."/>
            <person name="Nolan M."/>
            <person name="Lucas S."/>
            <person name="Hammon N."/>
            <person name="Deshpande S."/>
            <person name="Cheng J.F."/>
            <person name="Tapia R."/>
            <person name="Goodwin L.A."/>
            <person name="Pitluck S."/>
            <person name="Liolios K."/>
            <person name="Pagani I."/>
            <person name="Ivanova N."/>
            <person name="Mavromatis K."/>
            <person name="Mikhailova N."/>
            <person name="Huntemann M."/>
            <person name="Pati A."/>
            <person name="Chen A."/>
            <person name="Palaniappan K."/>
            <person name="Land M."/>
            <person name="Hauser L."/>
            <person name="Jeffries C.D."/>
            <person name="Rohde M."/>
            <person name="Spring S."/>
            <person name="Gronow S."/>
            <person name="Detter J.C."/>
            <person name="Bristow J."/>
            <person name="Eisen J.A."/>
            <person name="Markowitz V."/>
            <person name="Hugenholtz P."/>
            <person name="Kyrpides N.C."/>
            <person name="Woyke T."/>
            <person name="Klenk H.P."/>
        </authorList>
    </citation>
    <scope>NUCLEOTIDE SEQUENCE</scope>
    <source>
        <strain evidence="3">ATCC 51460 / DSM 7334 / H1</strain>
    </source>
</reference>
<accession>F8F450</accession>
<dbReference type="HOGENOM" id="CLU_044538_2_1_12"/>
<dbReference type="SUPFAM" id="SSF56281">
    <property type="entry name" value="Metallo-hydrolase/oxidoreductase"/>
    <property type="match status" value="1"/>
</dbReference>
<evidence type="ECO:0000313" key="2">
    <source>
        <dbReference type="EMBL" id="AEJ20069.1"/>
    </source>
</evidence>
<dbReference type="InterPro" id="IPR036866">
    <property type="entry name" value="RibonucZ/Hydroxyglut_hydro"/>
</dbReference>
<dbReference type="InterPro" id="IPR001279">
    <property type="entry name" value="Metallo-B-lactamas"/>
</dbReference>
<dbReference type="EMBL" id="CP002868">
    <property type="protein sequence ID" value="AEJ20069.1"/>
    <property type="molecule type" value="Genomic_DNA"/>
</dbReference>
<keyword evidence="3" id="KW-1185">Reference proteome</keyword>
<protein>
    <submittedName>
        <fullName evidence="2">Beta-lactamase domain protein</fullName>
    </submittedName>
</protein>